<dbReference type="Pfam" id="PF00534">
    <property type="entry name" value="Glycos_transf_1"/>
    <property type="match status" value="1"/>
</dbReference>
<proteinExistence type="predicted"/>
<dbReference type="GO" id="GO:0016757">
    <property type="term" value="F:glycosyltransferase activity"/>
    <property type="evidence" value="ECO:0007669"/>
    <property type="project" value="InterPro"/>
</dbReference>
<evidence type="ECO:0000259" key="1">
    <source>
        <dbReference type="Pfam" id="PF00534"/>
    </source>
</evidence>
<dbReference type="InterPro" id="IPR001296">
    <property type="entry name" value="Glyco_trans_1"/>
</dbReference>
<reference evidence="2 3" key="1">
    <citation type="submission" date="2018-08" db="EMBL/GenBank/DDBJ databases">
        <title>A genome reference for cultivated species of the human gut microbiota.</title>
        <authorList>
            <person name="Zou Y."/>
            <person name="Xue W."/>
            <person name="Luo G."/>
        </authorList>
    </citation>
    <scope>NUCLEOTIDE SEQUENCE [LARGE SCALE GENOMIC DNA]</scope>
    <source>
        <strain evidence="2 3">AF18-16LB</strain>
    </source>
</reference>
<dbReference type="PANTHER" id="PTHR45947:SF3">
    <property type="entry name" value="SULFOQUINOVOSYL TRANSFERASE SQD2"/>
    <property type="match status" value="1"/>
</dbReference>
<sequence>MNIAIFIADSNGAFPVPAVKGGAVATLVEHLVKEGNKDNDNKLTIFSYYDKNAFNISKKYSNIEFIWIKRPMIIKAFDRILFKGIQVLRKNKKSISYATVFSLCWYILKCSIHLRKNIYDKVILENNIPIAWIIKLSRYTGDYYYHFHNIPRINAKCKDVFAKCKGILCVSKFVASQIKSKENAIGPVREEQIKILYNCIDTEIFKIKNYDKCKKQIVEKYHLPVNKKIIVYVGRLSKEKGIDVLLQACKKLYREDYIVLIVGSFIQGVKAKDSYEDELLELANDLNGKVYFTGYVKQEELPTIYAGSDVAVLPSMWDEPAGLTMVEAICCGANLITTKSGGIPEYITNDDAILLEKNTINRYMTLYIDQILNQYRHSKENVDVCNDKFSTINYYREFISILNE</sequence>
<protein>
    <submittedName>
        <fullName evidence="2">Glycosyltransferase family 1 protein</fullName>
    </submittedName>
</protein>
<dbReference type="Gene3D" id="3.40.50.2000">
    <property type="entry name" value="Glycogen Phosphorylase B"/>
    <property type="match status" value="2"/>
</dbReference>
<name>A0A412Q005_9FIRM</name>
<evidence type="ECO:0000313" key="2">
    <source>
        <dbReference type="EMBL" id="RGT78049.1"/>
    </source>
</evidence>
<dbReference type="InterPro" id="IPR050194">
    <property type="entry name" value="Glycosyltransferase_grp1"/>
</dbReference>
<comment type="caution">
    <text evidence="2">The sequence shown here is derived from an EMBL/GenBank/DDBJ whole genome shotgun (WGS) entry which is preliminary data.</text>
</comment>
<keyword evidence="2" id="KW-0808">Transferase</keyword>
<dbReference type="PANTHER" id="PTHR45947">
    <property type="entry name" value="SULFOQUINOVOSYL TRANSFERASE SQD2"/>
    <property type="match status" value="1"/>
</dbReference>
<dbReference type="CDD" id="cd03801">
    <property type="entry name" value="GT4_PimA-like"/>
    <property type="match status" value="1"/>
</dbReference>
<gene>
    <name evidence="2" type="ORF">DWX06_14825</name>
</gene>
<evidence type="ECO:0000313" key="3">
    <source>
        <dbReference type="Proteomes" id="UP000284296"/>
    </source>
</evidence>
<dbReference type="SUPFAM" id="SSF53756">
    <property type="entry name" value="UDP-Glycosyltransferase/glycogen phosphorylase"/>
    <property type="match status" value="1"/>
</dbReference>
<dbReference type="Proteomes" id="UP000284296">
    <property type="component" value="Unassembled WGS sequence"/>
</dbReference>
<dbReference type="AlphaFoldDB" id="A0A412Q005"/>
<accession>A0A412Q005</accession>
<dbReference type="RefSeq" id="WP_118003930.1">
    <property type="nucleotide sequence ID" value="NZ_QRXF01000005.1"/>
</dbReference>
<organism evidence="2 3">
    <name type="scientific">Agathobacter rectalis</name>
    <dbReference type="NCBI Taxonomy" id="39491"/>
    <lineage>
        <taxon>Bacteria</taxon>
        <taxon>Bacillati</taxon>
        <taxon>Bacillota</taxon>
        <taxon>Clostridia</taxon>
        <taxon>Lachnospirales</taxon>
        <taxon>Lachnospiraceae</taxon>
        <taxon>Agathobacter</taxon>
    </lineage>
</organism>
<feature type="domain" description="Glycosyl transferase family 1" evidence="1">
    <location>
        <begin position="216"/>
        <end position="375"/>
    </location>
</feature>
<dbReference type="EMBL" id="QRXG01000038">
    <property type="protein sequence ID" value="RGT78049.1"/>
    <property type="molecule type" value="Genomic_DNA"/>
</dbReference>